<dbReference type="CDD" id="cd13974">
    <property type="entry name" value="STKc_SHIK"/>
    <property type="match status" value="1"/>
</dbReference>
<dbReference type="PANTHER" id="PTHR22961">
    <property type="entry name" value="SER/THR PROTEIN KINASE-TRB"/>
    <property type="match status" value="1"/>
</dbReference>
<gene>
    <name evidence="18" type="ORF">DPMN_055319</name>
</gene>
<feature type="compositionally biased region" description="Polar residues" evidence="16">
    <location>
        <begin position="195"/>
        <end position="204"/>
    </location>
</feature>
<comment type="catalytic activity">
    <reaction evidence="15">
        <text>L-seryl-[protein] + ATP = O-phospho-L-seryl-[protein] + ADP + H(+)</text>
        <dbReference type="Rhea" id="RHEA:17989"/>
        <dbReference type="Rhea" id="RHEA-COMP:9863"/>
        <dbReference type="Rhea" id="RHEA-COMP:11604"/>
        <dbReference type="ChEBI" id="CHEBI:15378"/>
        <dbReference type="ChEBI" id="CHEBI:29999"/>
        <dbReference type="ChEBI" id="CHEBI:30616"/>
        <dbReference type="ChEBI" id="CHEBI:83421"/>
        <dbReference type="ChEBI" id="CHEBI:456216"/>
        <dbReference type="EC" id="2.7.11.1"/>
    </reaction>
</comment>
<keyword evidence="12" id="KW-0067">ATP-binding</keyword>
<dbReference type="OrthoDB" id="410920at2759"/>
<evidence type="ECO:0000256" key="12">
    <source>
        <dbReference type="ARBA" id="ARBA00022840"/>
    </source>
</evidence>
<evidence type="ECO:0000256" key="1">
    <source>
        <dbReference type="ARBA" id="ARBA00003412"/>
    </source>
</evidence>
<evidence type="ECO:0000313" key="19">
    <source>
        <dbReference type="Proteomes" id="UP000828390"/>
    </source>
</evidence>
<evidence type="ECO:0000256" key="3">
    <source>
        <dbReference type="ARBA" id="ARBA00004496"/>
    </source>
</evidence>
<evidence type="ECO:0000256" key="10">
    <source>
        <dbReference type="ARBA" id="ARBA00022741"/>
    </source>
</evidence>
<feature type="region of interest" description="Disordered" evidence="16">
    <location>
        <begin position="1"/>
        <end position="46"/>
    </location>
</feature>
<comment type="subcellular location">
    <subcellularLocation>
        <location evidence="3">Cytoplasm</location>
    </subcellularLocation>
    <subcellularLocation>
        <location evidence="2">Nucleus</location>
    </subcellularLocation>
</comment>
<feature type="region of interest" description="Disordered" evidence="16">
    <location>
        <begin position="53"/>
        <end position="72"/>
    </location>
</feature>
<dbReference type="GO" id="GO:0004674">
    <property type="term" value="F:protein serine/threonine kinase activity"/>
    <property type="evidence" value="ECO:0007669"/>
    <property type="project" value="UniProtKB-KW"/>
</dbReference>
<keyword evidence="10" id="KW-0547">Nucleotide-binding</keyword>
<keyword evidence="8" id="KW-0723">Serine/threonine-protein kinase</keyword>
<reference evidence="18" key="1">
    <citation type="journal article" date="2019" name="bioRxiv">
        <title>The Genome of the Zebra Mussel, Dreissena polymorpha: A Resource for Invasive Species Research.</title>
        <authorList>
            <person name="McCartney M.A."/>
            <person name="Auch B."/>
            <person name="Kono T."/>
            <person name="Mallez S."/>
            <person name="Zhang Y."/>
            <person name="Obille A."/>
            <person name="Becker A."/>
            <person name="Abrahante J.E."/>
            <person name="Garbe J."/>
            <person name="Badalamenti J.P."/>
            <person name="Herman A."/>
            <person name="Mangelson H."/>
            <person name="Liachko I."/>
            <person name="Sullivan S."/>
            <person name="Sone E.D."/>
            <person name="Koren S."/>
            <person name="Silverstein K.A.T."/>
            <person name="Beckman K.B."/>
            <person name="Gohl D.M."/>
        </authorList>
    </citation>
    <scope>NUCLEOTIDE SEQUENCE</scope>
    <source>
        <strain evidence="18">Duluth1</strain>
        <tissue evidence="18">Whole animal</tissue>
    </source>
</reference>
<dbReference type="InterPro" id="IPR024236">
    <property type="entry name" value="Ser/Thr_kinase_40"/>
</dbReference>
<feature type="compositionally biased region" description="Low complexity" evidence="16">
    <location>
        <begin position="232"/>
        <end position="248"/>
    </location>
</feature>
<dbReference type="SMART" id="SM00220">
    <property type="entry name" value="S_TKc"/>
    <property type="match status" value="1"/>
</dbReference>
<dbReference type="PANTHER" id="PTHR22961:SF16">
    <property type="entry name" value="SERINE_THREONINE-PROTEIN KINASE 40"/>
    <property type="match status" value="1"/>
</dbReference>
<proteinExistence type="inferred from homology"/>
<reference evidence="18" key="2">
    <citation type="submission" date="2020-11" db="EMBL/GenBank/DDBJ databases">
        <authorList>
            <person name="McCartney M.A."/>
            <person name="Auch B."/>
            <person name="Kono T."/>
            <person name="Mallez S."/>
            <person name="Becker A."/>
            <person name="Gohl D.M."/>
            <person name="Silverstein K.A.T."/>
            <person name="Koren S."/>
            <person name="Bechman K.B."/>
            <person name="Herman A."/>
            <person name="Abrahante J.E."/>
            <person name="Garbe J."/>
        </authorList>
    </citation>
    <scope>NUCLEOTIDE SEQUENCE</scope>
    <source>
        <strain evidence="18">Duluth1</strain>
        <tissue evidence="18">Whole animal</tissue>
    </source>
</reference>
<feature type="region of interest" description="Disordered" evidence="16">
    <location>
        <begin position="232"/>
        <end position="252"/>
    </location>
</feature>
<evidence type="ECO:0000256" key="15">
    <source>
        <dbReference type="ARBA" id="ARBA00048679"/>
    </source>
</evidence>
<dbReference type="InterPro" id="IPR008271">
    <property type="entry name" value="Ser/Thr_kinase_AS"/>
</dbReference>
<evidence type="ECO:0000256" key="2">
    <source>
        <dbReference type="ARBA" id="ARBA00004123"/>
    </source>
</evidence>
<organism evidence="18 19">
    <name type="scientific">Dreissena polymorpha</name>
    <name type="common">Zebra mussel</name>
    <name type="synonym">Mytilus polymorpha</name>
    <dbReference type="NCBI Taxonomy" id="45954"/>
    <lineage>
        <taxon>Eukaryota</taxon>
        <taxon>Metazoa</taxon>
        <taxon>Spiralia</taxon>
        <taxon>Lophotrochozoa</taxon>
        <taxon>Mollusca</taxon>
        <taxon>Bivalvia</taxon>
        <taxon>Autobranchia</taxon>
        <taxon>Heteroconchia</taxon>
        <taxon>Euheterodonta</taxon>
        <taxon>Imparidentia</taxon>
        <taxon>Neoheterodontei</taxon>
        <taxon>Myida</taxon>
        <taxon>Dreissenoidea</taxon>
        <taxon>Dreissenidae</taxon>
        <taxon>Dreissena</taxon>
    </lineage>
</organism>
<evidence type="ECO:0000256" key="7">
    <source>
        <dbReference type="ARBA" id="ARBA00022490"/>
    </source>
</evidence>
<evidence type="ECO:0000256" key="5">
    <source>
        <dbReference type="ARBA" id="ARBA00012513"/>
    </source>
</evidence>
<keyword evidence="13" id="KW-0539">Nucleus</keyword>
<accession>A0A9D4CSH0</accession>
<evidence type="ECO:0000256" key="8">
    <source>
        <dbReference type="ARBA" id="ARBA00022527"/>
    </source>
</evidence>
<dbReference type="InterPro" id="IPR024104">
    <property type="entry name" value="Tribbles/Ser_Thr_kinase_40"/>
</dbReference>
<dbReference type="EMBL" id="JAIWYP010000012">
    <property type="protein sequence ID" value="KAH3729351.1"/>
    <property type="molecule type" value="Genomic_DNA"/>
</dbReference>
<evidence type="ECO:0000256" key="6">
    <source>
        <dbReference type="ARBA" id="ARBA00016813"/>
    </source>
</evidence>
<comment type="caution">
    <text evidence="18">The sequence shown here is derived from an EMBL/GenBank/DDBJ whole genome shotgun (WGS) entry which is preliminary data.</text>
</comment>
<comment type="function">
    <text evidence="1">May be a negative regulator of NF-kappa-B and p53-mediated gene transcription.</text>
</comment>
<dbReference type="SUPFAM" id="SSF56112">
    <property type="entry name" value="Protein kinase-like (PK-like)"/>
    <property type="match status" value="1"/>
</dbReference>
<dbReference type="GO" id="GO:0005737">
    <property type="term" value="C:cytoplasm"/>
    <property type="evidence" value="ECO:0007669"/>
    <property type="project" value="UniProtKB-SubCell"/>
</dbReference>
<evidence type="ECO:0000313" key="18">
    <source>
        <dbReference type="EMBL" id="KAH3729351.1"/>
    </source>
</evidence>
<keyword evidence="7" id="KW-0963">Cytoplasm</keyword>
<name>A0A9D4CSH0_DREPO</name>
<evidence type="ECO:0000256" key="9">
    <source>
        <dbReference type="ARBA" id="ARBA00022679"/>
    </source>
</evidence>
<dbReference type="Pfam" id="PF00069">
    <property type="entry name" value="Pkinase"/>
    <property type="match status" value="1"/>
</dbReference>
<dbReference type="PROSITE" id="PS00108">
    <property type="entry name" value="PROTEIN_KINASE_ST"/>
    <property type="match status" value="1"/>
</dbReference>
<feature type="compositionally biased region" description="Polar residues" evidence="16">
    <location>
        <begin position="35"/>
        <end position="46"/>
    </location>
</feature>
<dbReference type="GO" id="GO:0005634">
    <property type="term" value="C:nucleus"/>
    <property type="evidence" value="ECO:0007669"/>
    <property type="project" value="UniProtKB-SubCell"/>
</dbReference>
<keyword evidence="11" id="KW-0418">Kinase</keyword>
<evidence type="ECO:0000256" key="13">
    <source>
        <dbReference type="ARBA" id="ARBA00023242"/>
    </source>
</evidence>
<dbReference type="Proteomes" id="UP000828390">
    <property type="component" value="Unassembled WGS sequence"/>
</dbReference>
<evidence type="ECO:0000256" key="11">
    <source>
        <dbReference type="ARBA" id="ARBA00022777"/>
    </source>
</evidence>
<feature type="region of interest" description="Disordered" evidence="16">
    <location>
        <begin position="177"/>
        <end position="217"/>
    </location>
</feature>
<evidence type="ECO:0000256" key="14">
    <source>
        <dbReference type="ARBA" id="ARBA00047899"/>
    </source>
</evidence>
<feature type="compositionally biased region" description="Polar residues" evidence="16">
    <location>
        <begin position="53"/>
        <end position="70"/>
    </location>
</feature>
<feature type="domain" description="Protein kinase" evidence="17">
    <location>
        <begin position="453"/>
        <end position="750"/>
    </location>
</feature>
<evidence type="ECO:0000256" key="4">
    <source>
        <dbReference type="ARBA" id="ARBA00006692"/>
    </source>
</evidence>
<dbReference type="PROSITE" id="PS50011">
    <property type="entry name" value="PROTEIN_KINASE_DOM"/>
    <property type="match status" value="1"/>
</dbReference>
<dbReference type="Gene3D" id="1.10.510.10">
    <property type="entry name" value="Transferase(Phosphotransferase) domain 1"/>
    <property type="match status" value="1"/>
</dbReference>
<keyword evidence="9" id="KW-0808">Transferase</keyword>
<keyword evidence="19" id="KW-1185">Reference proteome</keyword>
<dbReference type="AlphaFoldDB" id="A0A9D4CSH0"/>
<dbReference type="InterPro" id="IPR000719">
    <property type="entry name" value="Prot_kinase_dom"/>
</dbReference>
<evidence type="ECO:0000259" key="17">
    <source>
        <dbReference type="PROSITE" id="PS50011"/>
    </source>
</evidence>
<sequence length="882" mass="97059">MKRSISRNDSQGNSEADSRAASLPGPKTTPPVLPQSMSTQQTPNTNVAATVRTKSASNRHVQKNNGTESSCARGRGLVHDVQTASFMHAAAPFMPAAHAPGIMGRVHYHPPFSIDSVSTSSVHSMMPMNGFTALKPRTNQPQGIPNNIRMPLVSALAAGFGSGQNHMQSLPLGMTQARSNQAHSGGRSERKPWVVNTSNGQEVTKPSPLLVGSHTDSLDSNVVNRTRVLLRSVQSDSRSSESSDTTQSYLVPQLNSCDSPSLTASPLFGDNPTSFPFLTNDFCPDADNAFLNLFLMQPHVNTNSELPRVPSMDTIHSVSHSERGDSVPVQTDGHAKNRTATGYVENRNFDVIHLGAKKRVMSLGALEQLSQLAEGPSAFESASRVPNLVLQREQSKPKPLRTLATLKTEKPPSTIPSLQSMENQTGSTGLPMVQLPPDVRPPTPGGIKRAGPYLLGPRLGSSPVKSIVQCLARKDGTDNFYTLKILTMENGGQERTDDRQGKMLIHTEYSLLSLLKHQDGVVHHHGLFKDEAWEEKEQEAGSAKPEYTGRRRKRLCLVLDCLIPHEFSDQNSDLINLQHYVIKEKKLSEKEAIVIFYDIVRVVECLHKKNIVHRDLKLGNMVLNKRSRRITITNFCLGKHLVSENDLLLDQRGSPAYISPDVLSGSPYLGKPSDMWALGVVLFTMLYGQFPFYDSVPQELFKKIKLADFKIPNDMRVSENTKSVIKNLLLMSPRHRLTASKVLDQLGNIIATWRAMQGQVGTLQVVPDIDDEADDKHTIIAKQPQPSVATRNITVVTDTKMSTPVLTKPPQVESPPALVMPTCVSMARRRCHPGVTPPIQQLSSDAQPLTSAEVLAHRQLIRVQRQDVHFVQGQGQQKQVRN</sequence>
<dbReference type="InterPro" id="IPR011009">
    <property type="entry name" value="Kinase-like_dom_sf"/>
</dbReference>
<dbReference type="EC" id="2.7.11.1" evidence="5"/>
<comment type="similarity">
    <text evidence="4">Belongs to the protein kinase superfamily. CAMK Ser/Thr protein kinase family.</text>
</comment>
<protein>
    <recommendedName>
        <fullName evidence="6">Serine/threonine-protein kinase 40</fullName>
        <ecNumber evidence="5">2.7.11.1</ecNumber>
    </recommendedName>
</protein>
<dbReference type="GO" id="GO:0005524">
    <property type="term" value="F:ATP binding"/>
    <property type="evidence" value="ECO:0007669"/>
    <property type="project" value="UniProtKB-KW"/>
</dbReference>
<evidence type="ECO:0000256" key="16">
    <source>
        <dbReference type="SAM" id="MobiDB-lite"/>
    </source>
</evidence>
<comment type="catalytic activity">
    <reaction evidence="14">
        <text>L-threonyl-[protein] + ATP = O-phospho-L-threonyl-[protein] + ADP + H(+)</text>
        <dbReference type="Rhea" id="RHEA:46608"/>
        <dbReference type="Rhea" id="RHEA-COMP:11060"/>
        <dbReference type="Rhea" id="RHEA-COMP:11605"/>
        <dbReference type="ChEBI" id="CHEBI:15378"/>
        <dbReference type="ChEBI" id="CHEBI:30013"/>
        <dbReference type="ChEBI" id="CHEBI:30616"/>
        <dbReference type="ChEBI" id="CHEBI:61977"/>
        <dbReference type="ChEBI" id="CHEBI:456216"/>
        <dbReference type="EC" id="2.7.11.1"/>
    </reaction>
</comment>